<evidence type="ECO:0000313" key="5">
    <source>
        <dbReference type="Proteomes" id="UP001143486"/>
    </source>
</evidence>
<proteinExistence type="predicted"/>
<dbReference type="SUPFAM" id="SSF47226">
    <property type="entry name" value="Histidine-containing phosphotransfer domain, HPT domain"/>
    <property type="match status" value="1"/>
</dbReference>
<dbReference type="PROSITE" id="PS50894">
    <property type="entry name" value="HPT"/>
    <property type="match status" value="1"/>
</dbReference>
<dbReference type="InterPro" id="IPR008207">
    <property type="entry name" value="Sig_transdc_His_kin_Hpt_dom"/>
</dbReference>
<reference evidence="4" key="1">
    <citation type="journal article" date="2014" name="Int. J. Syst. Evol. Microbiol.">
        <title>Complete genome sequence of Corynebacterium casei LMG S-19264T (=DSM 44701T), isolated from a smear-ripened cheese.</title>
        <authorList>
            <consortium name="US DOE Joint Genome Institute (JGI-PGF)"/>
            <person name="Walter F."/>
            <person name="Albersmeier A."/>
            <person name="Kalinowski J."/>
            <person name="Ruckert C."/>
        </authorList>
    </citation>
    <scope>NUCLEOTIDE SEQUENCE</scope>
    <source>
        <strain evidence="4">VKM B-1513</strain>
    </source>
</reference>
<dbReference type="CDD" id="cd00088">
    <property type="entry name" value="HPT"/>
    <property type="match status" value="1"/>
</dbReference>
<evidence type="ECO:0000256" key="1">
    <source>
        <dbReference type="ARBA" id="ARBA00023012"/>
    </source>
</evidence>
<protein>
    <recommendedName>
        <fullName evidence="3">HPt domain-containing protein</fullName>
    </recommendedName>
</protein>
<gene>
    <name evidence="4" type="ORF">GCM10017621_12810</name>
</gene>
<dbReference type="Proteomes" id="UP001143486">
    <property type="component" value="Unassembled WGS sequence"/>
</dbReference>
<keyword evidence="1" id="KW-0902">Two-component regulatory system</keyword>
<sequence>MSDWRNKPEIDSAAVQALVGAVGESVFRDMSVQFVADLRRLVDTYWAAMDRGERPDAHATAHALKGAAANIGLTRLAAVAAALEQDDNAARDALNAELEVALTRLTEAV</sequence>
<reference evidence="4" key="2">
    <citation type="submission" date="2023-01" db="EMBL/GenBank/DDBJ databases">
        <authorList>
            <person name="Sun Q."/>
            <person name="Evtushenko L."/>
        </authorList>
    </citation>
    <scope>NUCLEOTIDE SEQUENCE</scope>
    <source>
        <strain evidence="4">VKM B-1513</strain>
    </source>
</reference>
<evidence type="ECO:0000313" key="4">
    <source>
        <dbReference type="EMBL" id="GLK51773.1"/>
    </source>
</evidence>
<dbReference type="RefSeq" id="WP_271186139.1">
    <property type="nucleotide sequence ID" value="NZ_BSFE01000003.1"/>
</dbReference>
<dbReference type="Gene3D" id="1.20.120.160">
    <property type="entry name" value="HPT domain"/>
    <property type="match status" value="1"/>
</dbReference>
<evidence type="ECO:0000256" key="2">
    <source>
        <dbReference type="PROSITE-ProRule" id="PRU00110"/>
    </source>
</evidence>
<accession>A0A9W6IKR9</accession>
<feature type="modified residue" description="Phosphohistidine" evidence="2">
    <location>
        <position position="62"/>
    </location>
</feature>
<dbReference type="AlphaFoldDB" id="A0A9W6IKR9"/>
<dbReference type="GO" id="GO:0004672">
    <property type="term" value="F:protein kinase activity"/>
    <property type="evidence" value="ECO:0007669"/>
    <property type="project" value="UniProtKB-ARBA"/>
</dbReference>
<feature type="domain" description="HPt" evidence="3">
    <location>
        <begin position="23"/>
        <end position="109"/>
    </location>
</feature>
<keyword evidence="2" id="KW-0597">Phosphoprotein</keyword>
<dbReference type="EMBL" id="BSFE01000003">
    <property type="protein sequence ID" value="GLK51773.1"/>
    <property type="molecule type" value="Genomic_DNA"/>
</dbReference>
<dbReference type="InterPro" id="IPR036641">
    <property type="entry name" value="HPT_dom_sf"/>
</dbReference>
<comment type="caution">
    <text evidence="4">The sequence shown here is derived from an EMBL/GenBank/DDBJ whole genome shotgun (WGS) entry which is preliminary data.</text>
</comment>
<dbReference type="Pfam" id="PF01627">
    <property type="entry name" value="Hpt"/>
    <property type="match status" value="1"/>
</dbReference>
<evidence type="ECO:0000259" key="3">
    <source>
        <dbReference type="PROSITE" id="PS50894"/>
    </source>
</evidence>
<name>A0A9W6IKR9_9PROT</name>
<dbReference type="GO" id="GO:0000160">
    <property type="term" value="P:phosphorelay signal transduction system"/>
    <property type="evidence" value="ECO:0007669"/>
    <property type="project" value="UniProtKB-KW"/>
</dbReference>
<organism evidence="4 5">
    <name type="scientific">Maricaulis virginensis</name>
    <dbReference type="NCBI Taxonomy" id="144022"/>
    <lineage>
        <taxon>Bacteria</taxon>
        <taxon>Pseudomonadati</taxon>
        <taxon>Pseudomonadota</taxon>
        <taxon>Alphaproteobacteria</taxon>
        <taxon>Maricaulales</taxon>
        <taxon>Maricaulaceae</taxon>
        <taxon>Maricaulis</taxon>
    </lineage>
</organism>
<keyword evidence="5" id="KW-1185">Reference proteome</keyword>